<dbReference type="Gene3D" id="3.20.20.80">
    <property type="entry name" value="Glycosidases"/>
    <property type="match status" value="1"/>
</dbReference>
<dbReference type="GO" id="GO:0009341">
    <property type="term" value="C:beta-galactosidase complex"/>
    <property type="evidence" value="ECO:0007669"/>
    <property type="project" value="InterPro"/>
</dbReference>
<keyword evidence="2" id="KW-0326">Glycosidase</keyword>
<comment type="caution">
    <text evidence="4">The sequence shown here is derived from an EMBL/GenBank/DDBJ whole genome shotgun (WGS) entry which is preliminary data.</text>
</comment>
<dbReference type="InterPro" id="IPR051923">
    <property type="entry name" value="Glycosyl_Hydrolase_39"/>
</dbReference>
<evidence type="ECO:0000256" key="2">
    <source>
        <dbReference type="ARBA" id="ARBA00023295"/>
    </source>
</evidence>
<evidence type="ECO:0000256" key="1">
    <source>
        <dbReference type="ARBA" id="ARBA00022801"/>
    </source>
</evidence>
<dbReference type="PANTHER" id="PTHR12631">
    <property type="entry name" value="ALPHA-L-IDURONIDASE"/>
    <property type="match status" value="1"/>
</dbReference>
<sequence>MWRKPVIWLLLLLLVAVGVSLLPWSPPAEAEGTTLRGPRPIEWKDFLGVNAQFQYFPQPVYEKQMQRLDELGLDWVRLTIHWAMIEPEENQLQLAPLDGVMQAISAHQLKTLAYLVGSAPFASSLPEGAQVNDQYPPKDFNVFAQRMQMLAQRYPQVNVWQVWNEPNIMWMPQADPDAYYRLLTTTADALRAQLPGQQVATAGMAYYSQMPKQEGLMLQKLLEKGLAEQHLITAYHPYSQYPEGDNPADKDFLTRSNFLNNALHAKGIAQVWATEWGWSSYNGPKEMQLLIGVDGQADYTLRRLALMSAMDFQRIFLFNLSDLDRRASPRDQFYGLLDLQGNPKPVYVALQHFFNVTGPRIDPADAPTVEGAPSDLYSIGWTRSDGKRLWMFWSASGEQVHLPGITQATLYNPHDGSETPLSDASAITVPLKTSLQLLVWTP</sequence>
<evidence type="ECO:0000259" key="3">
    <source>
        <dbReference type="Pfam" id="PF02449"/>
    </source>
</evidence>
<reference evidence="4 5" key="1">
    <citation type="submission" date="2015-02" db="EMBL/GenBank/DDBJ databases">
        <title>Pseudomonas helleri sp. nov. and Pseudomonas weihenstephanensis sp. nov., isolated from raw cows milk.</title>
        <authorList>
            <person name="von Neubeck M."/>
            <person name="Huptas C."/>
            <person name="Wenning M."/>
            <person name="Scherer S."/>
        </authorList>
    </citation>
    <scope>NUCLEOTIDE SEQUENCE [LARGE SCALE GENOMIC DNA]</scope>
    <source>
        <strain evidence="4 5">DSM 29166</strain>
    </source>
</reference>
<dbReference type="SUPFAM" id="SSF51445">
    <property type="entry name" value="(Trans)glycosidases"/>
    <property type="match status" value="1"/>
</dbReference>
<protein>
    <submittedName>
        <fullName evidence="4">Beta-xylosidase</fullName>
    </submittedName>
</protein>
<feature type="domain" description="Glycoside hydrolase family 42 N-terminal" evidence="3">
    <location>
        <begin position="57"/>
        <end position="111"/>
    </location>
</feature>
<evidence type="ECO:0000313" key="5">
    <source>
        <dbReference type="Proteomes" id="UP000036325"/>
    </source>
</evidence>
<dbReference type="Pfam" id="PF02449">
    <property type="entry name" value="Glyco_hydro_42"/>
    <property type="match status" value="1"/>
</dbReference>
<dbReference type="PANTHER" id="PTHR12631:SF10">
    <property type="entry name" value="BETA-XYLOSIDASE-LIKE PROTEIN-RELATED"/>
    <property type="match status" value="1"/>
</dbReference>
<accession>A0A0J6IE16</accession>
<name>A0A0J6IE16_9PSED</name>
<gene>
    <name evidence="4" type="ORF">TU86_15140</name>
</gene>
<dbReference type="GO" id="GO:0004565">
    <property type="term" value="F:beta-galactosidase activity"/>
    <property type="evidence" value="ECO:0007669"/>
    <property type="project" value="InterPro"/>
</dbReference>
<dbReference type="OrthoDB" id="9776971at2"/>
<dbReference type="PATRIC" id="fig|1608994.3.peg.3700"/>
<dbReference type="STRING" id="1608994.TU86_15140"/>
<dbReference type="Proteomes" id="UP000036325">
    <property type="component" value="Unassembled WGS sequence"/>
</dbReference>
<keyword evidence="1" id="KW-0378">Hydrolase</keyword>
<evidence type="ECO:0000313" key="4">
    <source>
        <dbReference type="EMBL" id="KMN12805.1"/>
    </source>
</evidence>
<proteinExistence type="predicted"/>
<dbReference type="AlphaFoldDB" id="A0A0J6IE16"/>
<dbReference type="InterPro" id="IPR017853">
    <property type="entry name" value="GH"/>
</dbReference>
<dbReference type="EMBL" id="JYLF01000006">
    <property type="protein sequence ID" value="KMN12805.1"/>
    <property type="molecule type" value="Genomic_DNA"/>
</dbReference>
<dbReference type="RefSeq" id="WP_048365140.1">
    <property type="nucleotide sequence ID" value="NZ_JYLF01000006.1"/>
</dbReference>
<dbReference type="InterPro" id="IPR013529">
    <property type="entry name" value="Glyco_hydro_42_N"/>
</dbReference>
<dbReference type="GO" id="GO:0005975">
    <property type="term" value="P:carbohydrate metabolic process"/>
    <property type="evidence" value="ECO:0007669"/>
    <property type="project" value="InterPro"/>
</dbReference>
<organism evidence="4 5">
    <name type="scientific">Pseudomonas weihenstephanensis</name>
    <dbReference type="NCBI Taxonomy" id="1608994"/>
    <lineage>
        <taxon>Bacteria</taxon>
        <taxon>Pseudomonadati</taxon>
        <taxon>Pseudomonadota</taxon>
        <taxon>Gammaproteobacteria</taxon>
        <taxon>Pseudomonadales</taxon>
        <taxon>Pseudomonadaceae</taxon>
        <taxon>Pseudomonas</taxon>
    </lineage>
</organism>